<dbReference type="Proteomes" id="UP001151081">
    <property type="component" value="Unassembled WGS sequence"/>
</dbReference>
<dbReference type="Pfam" id="PF01844">
    <property type="entry name" value="HNH"/>
    <property type="match status" value="1"/>
</dbReference>
<accession>A0A9X3XG13</accession>
<sequence>MSAEKKLIRGRFRDAVFARAKYRCEGPGCSFRSSPERAVEELDAHHITDRNELPNGGYVPENGISLCAACHVKAEHFHSTGTALPGFSPEELYRVVGSSREKAERASRRLG</sequence>
<reference evidence="2 3" key="1">
    <citation type="submission" date="2021-04" db="EMBL/GenBank/DDBJ databases">
        <title>Genome analysis of Polyangium sp.</title>
        <authorList>
            <person name="Li Y."/>
            <person name="Wang J."/>
        </authorList>
    </citation>
    <scope>NUCLEOTIDE SEQUENCE [LARGE SCALE GENOMIC DNA]</scope>
    <source>
        <strain evidence="2 3">SDU14</strain>
    </source>
</reference>
<keyword evidence="2" id="KW-0255">Endonuclease</keyword>
<feature type="domain" description="HNH nuclease" evidence="1">
    <location>
        <begin position="11"/>
        <end position="72"/>
    </location>
</feature>
<protein>
    <submittedName>
        <fullName evidence="2">HNH endonuclease</fullName>
    </submittedName>
</protein>
<dbReference type="SMART" id="SM00507">
    <property type="entry name" value="HNHc"/>
    <property type="match status" value="1"/>
</dbReference>
<organism evidence="2 3">
    <name type="scientific">Polyangium jinanense</name>
    <dbReference type="NCBI Taxonomy" id="2829994"/>
    <lineage>
        <taxon>Bacteria</taxon>
        <taxon>Pseudomonadati</taxon>
        <taxon>Myxococcota</taxon>
        <taxon>Polyangia</taxon>
        <taxon>Polyangiales</taxon>
        <taxon>Polyangiaceae</taxon>
        <taxon>Polyangium</taxon>
    </lineage>
</organism>
<keyword evidence="3" id="KW-1185">Reference proteome</keyword>
<keyword evidence="2" id="KW-0540">Nuclease</keyword>
<dbReference type="InterPro" id="IPR003615">
    <property type="entry name" value="HNH_nuc"/>
</dbReference>
<dbReference type="InterPro" id="IPR002711">
    <property type="entry name" value="HNH"/>
</dbReference>
<dbReference type="GO" id="GO:0003676">
    <property type="term" value="F:nucleic acid binding"/>
    <property type="evidence" value="ECO:0007669"/>
    <property type="project" value="InterPro"/>
</dbReference>
<dbReference type="RefSeq" id="WP_272426871.1">
    <property type="nucleotide sequence ID" value="NZ_JAGTJJ010000052.1"/>
</dbReference>
<gene>
    <name evidence="2" type="ORF">KEG57_43505</name>
</gene>
<dbReference type="EMBL" id="JAGTJJ010000052">
    <property type="protein sequence ID" value="MDC3987416.1"/>
    <property type="molecule type" value="Genomic_DNA"/>
</dbReference>
<evidence type="ECO:0000259" key="1">
    <source>
        <dbReference type="SMART" id="SM00507"/>
    </source>
</evidence>
<dbReference type="AlphaFoldDB" id="A0A9X3XG13"/>
<comment type="caution">
    <text evidence="2">The sequence shown here is derived from an EMBL/GenBank/DDBJ whole genome shotgun (WGS) entry which is preliminary data.</text>
</comment>
<proteinExistence type="predicted"/>
<keyword evidence="2" id="KW-0378">Hydrolase</keyword>
<evidence type="ECO:0000313" key="2">
    <source>
        <dbReference type="EMBL" id="MDC3987416.1"/>
    </source>
</evidence>
<name>A0A9X3XG13_9BACT</name>
<dbReference type="CDD" id="cd00085">
    <property type="entry name" value="HNHc"/>
    <property type="match status" value="1"/>
</dbReference>
<dbReference type="GO" id="GO:0008270">
    <property type="term" value="F:zinc ion binding"/>
    <property type="evidence" value="ECO:0007669"/>
    <property type="project" value="InterPro"/>
</dbReference>
<dbReference type="GO" id="GO:0004519">
    <property type="term" value="F:endonuclease activity"/>
    <property type="evidence" value="ECO:0007669"/>
    <property type="project" value="UniProtKB-KW"/>
</dbReference>
<evidence type="ECO:0000313" key="3">
    <source>
        <dbReference type="Proteomes" id="UP001151081"/>
    </source>
</evidence>